<comment type="caution">
    <text evidence="1">The sequence shown here is derived from an EMBL/GenBank/DDBJ whole genome shotgun (WGS) entry which is preliminary data.</text>
</comment>
<reference evidence="1 2" key="1">
    <citation type="submission" date="2017-02" db="EMBL/GenBank/DDBJ databases">
        <title>Acinetobacter sp. ANC 4945, whole genome shotgun sequencing project.</title>
        <authorList>
            <person name="Radolfova-Krizova L."/>
            <person name="Al Atrouni A."/>
            <person name="Nemec A."/>
        </authorList>
    </citation>
    <scope>NUCLEOTIDE SEQUENCE [LARGE SCALE GENOMIC DNA]</scope>
    <source>
        <strain evidence="1 2">ANC 4945</strain>
    </source>
</reference>
<organism evidence="1 2">
    <name type="scientific">Acinetobacter amyesii</name>
    <dbReference type="NCBI Taxonomy" id="2942470"/>
    <lineage>
        <taxon>Bacteria</taxon>
        <taxon>Pseudomonadati</taxon>
        <taxon>Pseudomonadota</taxon>
        <taxon>Gammaproteobacteria</taxon>
        <taxon>Moraxellales</taxon>
        <taxon>Moraxellaceae</taxon>
        <taxon>Acinetobacter</taxon>
    </lineage>
</organism>
<evidence type="ECO:0000313" key="1">
    <source>
        <dbReference type="EMBL" id="OOV85085.1"/>
    </source>
</evidence>
<gene>
    <name evidence="1" type="ORF">B1202_00065</name>
</gene>
<name>A0A1T1H5L5_9GAMM</name>
<dbReference type="RefSeq" id="WP_078188497.1">
    <property type="nucleotide sequence ID" value="NZ_JAMCOZ010000012.1"/>
</dbReference>
<dbReference type="Proteomes" id="UP000191160">
    <property type="component" value="Unassembled WGS sequence"/>
</dbReference>
<dbReference type="EMBL" id="MVKX01000001">
    <property type="protein sequence ID" value="OOV85085.1"/>
    <property type="molecule type" value="Genomic_DNA"/>
</dbReference>
<accession>A0A1T1H5L5</accession>
<proteinExistence type="predicted"/>
<dbReference type="AlphaFoldDB" id="A0A1T1H5L5"/>
<protein>
    <submittedName>
        <fullName evidence="1">Uncharacterized protein</fullName>
    </submittedName>
</protein>
<keyword evidence="2" id="KW-1185">Reference proteome</keyword>
<evidence type="ECO:0000313" key="2">
    <source>
        <dbReference type="Proteomes" id="UP000191160"/>
    </source>
</evidence>
<sequence>MLKLALDKLDQLDAIILELERLMFSMKDDELLQYHRRTINLEIASTIAEILDAKAIIYALHPELIPITSSVNHTFYKNYVKKNIPVKNWDTSNIDRAIQLQKIFAPSTDDEQLSLF</sequence>